<dbReference type="Gene3D" id="3.40.50.720">
    <property type="entry name" value="NAD(P)-binding Rossmann-like Domain"/>
    <property type="match status" value="1"/>
</dbReference>
<dbReference type="PANTHER" id="PTHR44154:SF1">
    <property type="entry name" value="QUINONE OXIDOREDUCTASE"/>
    <property type="match status" value="1"/>
</dbReference>
<dbReference type="CDD" id="cd08253">
    <property type="entry name" value="zeta_crystallin"/>
    <property type="match status" value="1"/>
</dbReference>
<dbReference type="SUPFAM" id="SSF50129">
    <property type="entry name" value="GroES-like"/>
    <property type="match status" value="1"/>
</dbReference>
<dbReference type="InterPro" id="IPR051603">
    <property type="entry name" value="Zinc-ADH_QOR/CCCR"/>
</dbReference>
<protein>
    <submittedName>
        <fullName evidence="3">NADPH:quinone reductase</fullName>
    </submittedName>
</protein>
<dbReference type="RefSeq" id="WP_231772948.1">
    <property type="nucleotide sequence ID" value="NZ_CP088969.1"/>
</dbReference>
<dbReference type="InterPro" id="IPR013149">
    <property type="entry name" value="ADH-like_C"/>
</dbReference>
<dbReference type="AlphaFoldDB" id="A0AA46PKV1"/>
<dbReference type="SMART" id="SM00829">
    <property type="entry name" value="PKS_ER"/>
    <property type="match status" value="1"/>
</dbReference>
<proteinExistence type="predicted"/>
<dbReference type="EMBL" id="CP106982">
    <property type="protein sequence ID" value="UYF97092.1"/>
    <property type="molecule type" value="Genomic_DNA"/>
</dbReference>
<dbReference type="Pfam" id="PF00107">
    <property type="entry name" value="ADH_zinc_N"/>
    <property type="match status" value="1"/>
</dbReference>
<dbReference type="InterPro" id="IPR036291">
    <property type="entry name" value="NAD(P)-bd_dom_sf"/>
</dbReference>
<dbReference type="InterPro" id="IPR011032">
    <property type="entry name" value="GroES-like_sf"/>
</dbReference>
<dbReference type="Gene3D" id="3.90.180.10">
    <property type="entry name" value="Medium-chain alcohol dehydrogenases, catalytic domain"/>
    <property type="match status" value="1"/>
</dbReference>
<dbReference type="InterPro" id="IPR013154">
    <property type="entry name" value="ADH-like_N"/>
</dbReference>
<dbReference type="GeneID" id="83624324"/>
<dbReference type="GO" id="GO:0016491">
    <property type="term" value="F:oxidoreductase activity"/>
    <property type="evidence" value="ECO:0007669"/>
    <property type="project" value="InterPro"/>
</dbReference>
<dbReference type="Proteomes" id="UP001163947">
    <property type="component" value="Chromosome"/>
</dbReference>
<dbReference type="InterPro" id="IPR020843">
    <property type="entry name" value="ER"/>
</dbReference>
<dbReference type="PANTHER" id="PTHR44154">
    <property type="entry name" value="QUINONE OXIDOREDUCTASE"/>
    <property type="match status" value="1"/>
</dbReference>
<evidence type="ECO:0000256" key="1">
    <source>
        <dbReference type="ARBA" id="ARBA00022857"/>
    </source>
</evidence>
<accession>A0AA46PKV1</accession>
<reference evidence="3" key="1">
    <citation type="submission" date="2022-09" db="EMBL/GenBank/DDBJ databases">
        <title>The genome sequence of Rhodococcus aetherivorans N1.</title>
        <authorList>
            <person name="Jiang W."/>
        </authorList>
    </citation>
    <scope>NUCLEOTIDE SEQUENCE</scope>
    <source>
        <strain evidence="3">N1</strain>
    </source>
</reference>
<evidence type="ECO:0000313" key="3">
    <source>
        <dbReference type="EMBL" id="UYF97092.1"/>
    </source>
</evidence>
<dbReference type="SUPFAM" id="SSF51735">
    <property type="entry name" value="NAD(P)-binding Rossmann-fold domains"/>
    <property type="match status" value="1"/>
</dbReference>
<organism evidence="3 4">
    <name type="scientific">Rhodococcus aetherivorans</name>
    <dbReference type="NCBI Taxonomy" id="191292"/>
    <lineage>
        <taxon>Bacteria</taxon>
        <taxon>Bacillati</taxon>
        <taxon>Actinomycetota</taxon>
        <taxon>Actinomycetes</taxon>
        <taxon>Mycobacteriales</taxon>
        <taxon>Nocardiaceae</taxon>
        <taxon>Rhodococcus</taxon>
    </lineage>
</organism>
<dbReference type="Pfam" id="PF08240">
    <property type="entry name" value="ADH_N"/>
    <property type="match status" value="1"/>
</dbReference>
<keyword evidence="1" id="KW-0521">NADP</keyword>
<evidence type="ECO:0000259" key="2">
    <source>
        <dbReference type="SMART" id="SM00829"/>
    </source>
</evidence>
<name>A0AA46PKV1_9NOCA</name>
<evidence type="ECO:0000313" key="4">
    <source>
        <dbReference type="Proteomes" id="UP001163947"/>
    </source>
</evidence>
<gene>
    <name evidence="3" type="ORF">OCS65_27890</name>
</gene>
<feature type="domain" description="Enoyl reductase (ER)" evidence="2">
    <location>
        <begin position="11"/>
        <end position="320"/>
    </location>
</feature>
<sequence length="324" mass="34071">MLAAVYERLGAARDVLDVRRMPRPEPGPGEVRVRLRLSAVNPSDWRARLHGRGTPLQWQIPHSDGVGVVDAVGPGADPGRIGSRVWVWNAAWRRRHGTAAQWTCVPDRQAVNLPEHVGDELAAGLGIPFMTAWHALFADGPLDGATVLVAGGAGAVGNAAVQLASRAGATVLATASTDEKARLARAAGASVVVDYRSSEAAAALRAAAPDGVGRILELALGRNLDLDLEVLADHGTVVVYAPEPEPPPIPVQRLMARNLRTHFLLVYTIGPRAQEDAVRGITAALEDGALTPLPTVWFPLHEVAAAHEAVEGGVLGKVVLGLPE</sequence>